<dbReference type="InterPro" id="IPR001503">
    <property type="entry name" value="Glyco_trans_10"/>
</dbReference>
<dbReference type="PANTHER" id="PTHR48438:SF1">
    <property type="entry name" value="ALPHA-(1,3)-FUCOSYLTRANSFERASE C-RELATED"/>
    <property type="match status" value="1"/>
</dbReference>
<dbReference type="InterPro" id="IPR055270">
    <property type="entry name" value="Glyco_tran_10_C"/>
</dbReference>
<keyword evidence="15" id="KW-1185">Reference proteome</keyword>
<evidence type="ECO:0000256" key="7">
    <source>
        <dbReference type="ARBA" id="ARBA00022968"/>
    </source>
</evidence>
<organism evidence="14 15">
    <name type="scientific">Halocaridina rubra</name>
    <name type="common">Hawaiian red shrimp</name>
    <dbReference type="NCBI Taxonomy" id="373956"/>
    <lineage>
        <taxon>Eukaryota</taxon>
        <taxon>Metazoa</taxon>
        <taxon>Ecdysozoa</taxon>
        <taxon>Arthropoda</taxon>
        <taxon>Crustacea</taxon>
        <taxon>Multicrustacea</taxon>
        <taxon>Malacostraca</taxon>
        <taxon>Eumalacostraca</taxon>
        <taxon>Eucarida</taxon>
        <taxon>Decapoda</taxon>
        <taxon>Pleocyemata</taxon>
        <taxon>Caridea</taxon>
        <taxon>Atyoidea</taxon>
        <taxon>Atyidae</taxon>
        <taxon>Halocaridina</taxon>
    </lineage>
</organism>
<dbReference type="InterPro" id="IPR038577">
    <property type="entry name" value="GT10-like_C_sf"/>
</dbReference>
<evidence type="ECO:0000256" key="9">
    <source>
        <dbReference type="ARBA" id="ARBA00023034"/>
    </source>
</evidence>
<dbReference type="EC" id="2.4.1.-" evidence="12"/>
<dbReference type="GO" id="GO:0032580">
    <property type="term" value="C:Golgi cisterna membrane"/>
    <property type="evidence" value="ECO:0007669"/>
    <property type="project" value="UniProtKB-SubCell"/>
</dbReference>
<dbReference type="Pfam" id="PF00852">
    <property type="entry name" value="Glyco_transf_10"/>
    <property type="match status" value="1"/>
</dbReference>
<evidence type="ECO:0000256" key="8">
    <source>
        <dbReference type="ARBA" id="ARBA00022989"/>
    </source>
</evidence>
<evidence type="ECO:0000256" key="5">
    <source>
        <dbReference type="ARBA" id="ARBA00022679"/>
    </source>
</evidence>
<evidence type="ECO:0000256" key="10">
    <source>
        <dbReference type="ARBA" id="ARBA00023136"/>
    </source>
</evidence>
<accession>A0AAN8WJ29</accession>
<keyword evidence="7" id="KW-0735">Signal-anchor</keyword>
<gene>
    <name evidence="14" type="primary">FUT3_1</name>
    <name evidence="14" type="ORF">SK128_014653</name>
</gene>
<evidence type="ECO:0000259" key="13">
    <source>
        <dbReference type="Pfam" id="PF00852"/>
    </source>
</evidence>
<comment type="subcellular location">
    <subcellularLocation>
        <location evidence="1 12">Golgi apparatus</location>
        <location evidence="1 12">Golgi stack membrane</location>
        <topology evidence="1 12">Single-pass type II membrane protein</topology>
    </subcellularLocation>
</comment>
<feature type="domain" description="Fucosyltransferase C-terminal" evidence="13">
    <location>
        <begin position="124"/>
        <end position="291"/>
    </location>
</feature>
<evidence type="ECO:0000256" key="11">
    <source>
        <dbReference type="ARBA" id="ARBA00023180"/>
    </source>
</evidence>
<evidence type="ECO:0000313" key="15">
    <source>
        <dbReference type="Proteomes" id="UP001381693"/>
    </source>
</evidence>
<dbReference type="SUPFAM" id="SSF53756">
    <property type="entry name" value="UDP-Glycosyltransferase/glycogen phosphorylase"/>
    <property type="match status" value="1"/>
</dbReference>
<keyword evidence="11" id="KW-0325">Glycoprotein</keyword>
<evidence type="ECO:0000256" key="1">
    <source>
        <dbReference type="ARBA" id="ARBA00004447"/>
    </source>
</evidence>
<keyword evidence="9 12" id="KW-0333">Golgi apparatus</keyword>
<dbReference type="Gene3D" id="3.40.50.11660">
    <property type="entry name" value="Glycosyl transferase family 10, C-terminal domain"/>
    <property type="match status" value="1"/>
</dbReference>
<dbReference type="PANTHER" id="PTHR48438">
    <property type="entry name" value="ALPHA-(1,3)-FUCOSYLTRANSFERASE C-RELATED"/>
    <property type="match status" value="1"/>
</dbReference>
<evidence type="ECO:0000256" key="6">
    <source>
        <dbReference type="ARBA" id="ARBA00022692"/>
    </source>
</evidence>
<keyword evidence="5 12" id="KW-0808">Transferase</keyword>
<evidence type="ECO:0000256" key="4">
    <source>
        <dbReference type="ARBA" id="ARBA00022676"/>
    </source>
</evidence>
<sequence>APPISTFGTEAWASAEEKGIFFNMTMSYHHLNDIITSDTALMPLEMPQDCPLLEGDRMDTNSLTYTYYKAHLRDYDTVVQKHERDINNWIFSFSKENISEINEKYDKQKDKLLLSLTREEITWATRRKLTVWMASNCQTDSKREKLVEVLQNYINVTTVGKCGTQKCGKNHHDTYCYRWLAGSHQFYLSFENAVCDDYYSEKLWRPMEYGMVPVVYGGAKYKDILPTGSYIDVHSFPSPGKLAEHLIYLSKNPVAYLRHLRWRRFWRVREPIPWYCKVCSALHRTNKKSRKVLLDEWWNKTAKCYQSIL</sequence>
<reference evidence="14 15" key="1">
    <citation type="submission" date="2023-11" db="EMBL/GenBank/DDBJ databases">
        <title>Halocaridina rubra genome assembly.</title>
        <authorList>
            <person name="Smith C."/>
        </authorList>
    </citation>
    <scope>NUCLEOTIDE SEQUENCE [LARGE SCALE GENOMIC DNA]</scope>
    <source>
        <strain evidence="14">EP-1</strain>
        <tissue evidence="14">Whole</tissue>
    </source>
</reference>
<evidence type="ECO:0000313" key="14">
    <source>
        <dbReference type="EMBL" id="KAK7063058.1"/>
    </source>
</evidence>
<keyword evidence="10" id="KW-0472">Membrane</keyword>
<evidence type="ECO:0000256" key="2">
    <source>
        <dbReference type="ARBA" id="ARBA00004922"/>
    </source>
</evidence>
<keyword evidence="8" id="KW-1133">Transmembrane helix</keyword>
<dbReference type="GO" id="GO:0008417">
    <property type="term" value="F:fucosyltransferase activity"/>
    <property type="evidence" value="ECO:0007669"/>
    <property type="project" value="InterPro"/>
</dbReference>
<proteinExistence type="inferred from homology"/>
<comment type="caution">
    <text evidence="14">The sequence shown here is derived from an EMBL/GenBank/DDBJ whole genome shotgun (WGS) entry which is preliminary data.</text>
</comment>
<comment type="pathway">
    <text evidence="2">Protein modification; protein glycosylation.</text>
</comment>
<evidence type="ECO:0000256" key="3">
    <source>
        <dbReference type="ARBA" id="ARBA00008919"/>
    </source>
</evidence>
<protein>
    <recommendedName>
        <fullName evidence="12">Fucosyltransferase</fullName>
        <ecNumber evidence="12">2.4.1.-</ecNumber>
    </recommendedName>
</protein>
<dbReference type="AlphaFoldDB" id="A0AAN8WJ29"/>
<comment type="similarity">
    <text evidence="3 12">Belongs to the glycosyltransferase 10 family.</text>
</comment>
<keyword evidence="6 12" id="KW-0812">Transmembrane</keyword>
<dbReference type="EMBL" id="JAXCGZ010020963">
    <property type="protein sequence ID" value="KAK7063058.1"/>
    <property type="molecule type" value="Genomic_DNA"/>
</dbReference>
<name>A0AAN8WJ29_HALRR</name>
<dbReference type="Proteomes" id="UP001381693">
    <property type="component" value="Unassembled WGS sequence"/>
</dbReference>
<keyword evidence="4 12" id="KW-0328">Glycosyltransferase</keyword>
<evidence type="ECO:0000256" key="12">
    <source>
        <dbReference type="RuleBase" id="RU003832"/>
    </source>
</evidence>
<feature type="non-terminal residue" evidence="14">
    <location>
        <position position="1"/>
    </location>
</feature>
<dbReference type="FunFam" id="3.40.50.11660:FF:000002">
    <property type="entry name" value="Alpha-(1,3)-fucosyltransferase"/>
    <property type="match status" value="1"/>
</dbReference>